<evidence type="ECO:0000313" key="2">
    <source>
        <dbReference type="EMBL" id="KAJ8968573.1"/>
    </source>
</evidence>
<dbReference type="InterPro" id="IPR050278">
    <property type="entry name" value="Serine_Prot_S9B/DPPIV"/>
</dbReference>
<dbReference type="AlphaFoldDB" id="A0AAV8ZRV5"/>
<dbReference type="GO" id="GO:0006508">
    <property type="term" value="P:proteolysis"/>
    <property type="evidence" value="ECO:0007669"/>
    <property type="project" value="InterPro"/>
</dbReference>
<dbReference type="GO" id="GO:0008239">
    <property type="term" value="F:dipeptidyl-peptidase activity"/>
    <property type="evidence" value="ECO:0007669"/>
    <property type="project" value="TreeGrafter"/>
</dbReference>
<protein>
    <recommendedName>
        <fullName evidence="1">Dipeptidylpeptidase IV N-terminal domain-containing protein</fullName>
    </recommendedName>
</protein>
<dbReference type="GO" id="GO:0005886">
    <property type="term" value="C:plasma membrane"/>
    <property type="evidence" value="ECO:0007669"/>
    <property type="project" value="TreeGrafter"/>
</dbReference>
<dbReference type="Gene3D" id="2.140.10.30">
    <property type="entry name" value="Dipeptidylpeptidase IV, N-terminal domain"/>
    <property type="match status" value="1"/>
</dbReference>
<dbReference type="Proteomes" id="UP001162156">
    <property type="component" value="Unassembled WGS sequence"/>
</dbReference>
<dbReference type="InterPro" id="IPR002469">
    <property type="entry name" value="Peptidase_S9B_N"/>
</dbReference>
<dbReference type="SUPFAM" id="SSF82171">
    <property type="entry name" value="DPP6 N-terminal domain-like"/>
    <property type="match status" value="1"/>
</dbReference>
<proteinExistence type="predicted"/>
<keyword evidence="3" id="KW-1185">Reference proteome</keyword>
<dbReference type="EMBL" id="JANEYF010000676">
    <property type="protein sequence ID" value="KAJ8968573.1"/>
    <property type="molecule type" value="Genomic_DNA"/>
</dbReference>
<dbReference type="PANTHER" id="PTHR11731:SF192">
    <property type="entry name" value="IP17501P"/>
    <property type="match status" value="1"/>
</dbReference>
<evidence type="ECO:0000259" key="1">
    <source>
        <dbReference type="Pfam" id="PF00930"/>
    </source>
</evidence>
<reference evidence="2" key="1">
    <citation type="journal article" date="2023" name="Insect Mol. Biol.">
        <title>Genome sequencing provides insights into the evolution of gene families encoding plant cell wall-degrading enzymes in longhorned beetles.</title>
        <authorList>
            <person name="Shin N.R."/>
            <person name="Okamura Y."/>
            <person name="Kirsch R."/>
            <person name="Pauchet Y."/>
        </authorList>
    </citation>
    <scope>NUCLEOTIDE SEQUENCE</scope>
    <source>
        <strain evidence="2">RBIC_L_NR</strain>
    </source>
</reference>
<comment type="caution">
    <text evidence="2">The sequence shown here is derived from an EMBL/GenBank/DDBJ whole genome shotgun (WGS) entry which is preliminary data.</text>
</comment>
<evidence type="ECO:0000313" key="3">
    <source>
        <dbReference type="Proteomes" id="UP001162156"/>
    </source>
</evidence>
<name>A0AAV8ZRV5_9CUCU</name>
<dbReference type="PANTHER" id="PTHR11731">
    <property type="entry name" value="PROTEASE FAMILY S9B,C DIPEPTIDYL-PEPTIDASE IV-RELATED"/>
    <property type="match status" value="1"/>
</dbReference>
<organism evidence="2 3">
    <name type="scientific">Rhamnusium bicolor</name>
    <dbReference type="NCBI Taxonomy" id="1586634"/>
    <lineage>
        <taxon>Eukaryota</taxon>
        <taxon>Metazoa</taxon>
        <taxon>Ecdysozoa</taxon>
        <taxon>Arthropoda</taxon>
        <taxon>Hexapoda</taxon>
        <taxon>Insecta</taxon>
        <taxon>Pterygota</taxon>
        <taxon>Neoptera</taxon>
        <taxon>Endopterygota</taxon>
        <taxon>Coleoptera</taxon>
        <taxon>Polyphaga</taxon>
        <taxon>Cucujiformia</taxon>
        <taxon>Chrysomeloidea</taxon>
        <taxon>Cerambycidae</taxon>
        <taxon>Lepturinae</taxon>
        <taxon>Rhagiini</taxon>
        <taxon>Rhamnusium</taxon>
    </lineage>
</organism>
<gene>
    <name evidence="2" type="ORF">NQ314_002238</name>
</gene>
<dbReference type="Pfam" id="PF00930">
    <property type="entry name" value="DPPIV_N"/>
    <property type="match status" value="1"/>
</dbReference>
<sequence>MEFLIGYMKEVFSSNKALWFSPDGKKLAYGRFDDTQTPVMIIPVYGEPGSLTFQYPRANFIKYPKVNNIII</sequence>
<feature type="domain" description="Dipeptidylpeptidase IV N-terminal" evidence="1">
    <location>
        <begin position="7"/>
        <end position="66"/>
    </location>
</feature>
<accession>A0AAV8ZRV5</accession>